<dbReference type="PANTHER" id="PTHR37259">
    <property type="entry name" value="OS07G0474300 PROTEIN"/>
    <property type="match status" value="1"/>
</dbReference>
<comment type="caution">
    <text evidence="2">The sequence shown here is derived from an EMBL/GenBank/DDBJ whole genome shotgun (WGS) entry which is preliminary data.</text>
</comment>
<gene>
    <name evidence="2" type="ORF">QJS04_geneDACA009743</name>
</gene>
<feature type="compositionally biased region" description="Polar residues" evidence="1">
    <location>
        <begin position="34"/>
        <end position="49"/>
    </location>
</feature>
<organism evidence="2 3">
    <name type="scientific">Acorus gramineus</name>
    <name type="common">Dwarf sweet flag</name>
    <dbReference type="NCBI Taxonomy" id="55184"/>
    <lineage>
        <taxon>Eukaryota</taxon>
        <taxon>Viridiplantae</taxon>
        <taxon>Streptophyta</taxon>
        <taxon>Embryophyta</taxon>
        <taxon>Tracheophyta</taxon>
        <taxon>Spermatophyta</taxon>
        <taxon>Magnoliopsida</taxon>
        <taxon>Liliopsida</taxon>
        <taxon>Acoraceae</taxon>
        <taxon>Acorus</taxon>
    </lineage>
</organism>
<dbReference type="AlphaFoldDB" id="A0AAV9BC15"/>
<dbReference type="EMBL" id="JAUJYN010000004">
    <property type="protein sequence ID" value="KAK1274185.1"/>
    <property type="molecule type" value="Genomic_DNA"/>
</dbReference>
<feature type="region of interest" description="Disordered" evidence="1">
    <location>
        <begin position="1"/>
        <end position="111"/>
    </location>
</feature>
<protein>
    <submittedName>
        <fullName evidence="2">Uncharacterized protein</fullName>
    </submittedName>
</protein>
<reference evidence="2" key="2">
    <citation type="submission" date="2023-06" db="EMBL/GenBank/DDBJ databases">
        <authorList>
            <person name="Ma L."/>
            <person name="Liu K.-W."/>
            <person name="Li Z."/>
            <person name="Hsiao Y.-Y."/>
            <person name="Qi Y."/>
            <person name="Fu T."/>
            <person name="Tang G."/>
            <person name="Zhang D."/>
            <person name="Sun W.-H."/>
            <person name="Liu D.-K."/>
            <person name="Li Y."/>
            <person name="Chen G.-Z."/>
            <person name="Liu X.-D."/>
            <person name="Liao X.-Y."/>
            <person name="Jiang Y.-T."/>
            <person name="Yu X."/>
            <person name="Hao Y."/>
            <person name="Huang J."/>
            <person name="Zhao X.-W."/>
            <person name="Ke S."/>
            <person name="Chen Y.-Y."/>
            <person name="Wu W.-L."/>
            <person name="Hsu J.-L."/>
            <person name="Lin Y.-F."/>
            <person name="Huang M.-D."/>
            <person name="Li C.-Y."/>
            <person name="Huang L."/>
            <person name="Wang Z.-W."/>
            <person name="Zhao X."/>
            <person name="Zhong W.-Y."/>
            <person name="Peng D.-H."/>
            <person name="Ahmad S."/>
            <person name="Lan S."/>
            <person name="Zhang J.-S."/>
            <person name="Tsai W.-C."/>
            <person name="Van De Peer Y."/>
            <person name="Liu Z.-J."/>
        </authorList>
    </citation>
    <scope>NUCLEOTIDE SEQUENCE</scope>
    <source>
        <strain evidence="2">SCP</strain>
        <tissue evidence="2">Leaves</tissue>
    </source>
</reference>
<dbReference type="Proteomes" id="UP001179952">
    <property type="component" value="Unassembled WGS sequence"/>
</dbReference>
<keyword evidence="3" id="KW-1185">Reference proteome</keyword>
<accession>A0AAV9BC15</accession>
<feature type="region of interest" description="Disordered" evidence="1">
    <location>
        <begin position="271"/>
        <end position="303"/>
    </location>
</feature>
<name>A0AAV9BC15_ACOGR</name>
<proteinExistence type="predicted"/>
<evidence type="ECO:0000313" key="2">
    <source>
        <dbReference type="EMBL" id="KAK1274185.1"/>
    </source>
</evidence>
<evidence type="ECO:0000256" key="1">
    <source>
        <dbReference type="SAM" id="MobiDB-lite"/>
    </source>
</evidence>
<reference evidence="2" key="1">
    <citation type="journal article" date="2023" name="Nat. Commun.">
        <title>Diploid and tetraploid genomes of Acorus and the evolution of monocots.</title>
        <authorList>
            <person name="Ma L."/>
            <person name="Liu K.W."/>
            <person name="Li Z."/>
            <person name="Hsiao Y.Y."/>
            <person name="Qi Y."/>
            <person name="Fu T."/>
            <person name="Tang G.D."/>
            <person name="Zhang D."/>
            <person name="Sun W.H."/>
            <person name="Liu D.K."/>
            <person name="Li Y."/>
            <person name="Chen G.Z."/>
            <person name="Liu X.D."/>
            <person name="Liao X.Y."/>
            <person name="Jiang Y.T."/>
            <person name="Yu X."/>
            <person name="Hao Y."/>
            <person name="Huang J."/>
            <person name="Zhao X.W."/>
            <person name="Ke S."/>
            <person name="Chen Y.Y."/>
            <person name="Wu W.L."/>
            <person name="Hsu J.L."/>
            <person name="Lin Y.F."/>
            <person name="Huang M.D."/>
            <person name="Li C.Y."/>
            <person name="Huang L."/>
            <person name="Wang Z.W."/>
            <person name="Zhao X."/>
            <person name="Zhong W.Y."/>
            <person name="Peng D.H."/>
            <person name="Ahmad S."/>
            <person name="Lan S."/>
            <person name="Zhang J.S."/>
            <person name="Tsai W.C."/>
            <person name="Van de Peer Y."/>
            <person name="Liu Z.J."/>
        </authorList>
    </citation>
    <scope>NUCLEOTIDE SEQUENCE</scope>
    <source>
        <strain evidence="2">SCP</strain>
    </source>
</reference>
<sequence length="303" mass="33775">MAPSEPVVGGFNKVSNHKSKSKSKESMINHRPSIKTNHPTLSFSKSPIKTNLHRRIKKTTVGASIQKAPPLSPTTETPSKHIPTKQKKNPNPSMNRKTPLETKPPPAVSPRRLRPRRILRSEDPVRALPAKSPMKTNPLTRSCIVVEKSPVRPVYEAISSDLRALAKRVEQEFKEPVLALPDDGSPPLFERGRLYEVYSARRNERLKRKKGEIFVEETQVSEAVVVNGDVDLGGRRTVKKEGVCLRKSMPPDFSVGRLQSLRSSVRVNKENRRPSIPMATPARQTVMDGGGGRKVAVRTSCRK</sequence>
<dbReference type="PANTHER" id="PTHR37259:SF2">
    <property type="entry name" value="OS07G0474300 PROTEIN"/>
    <property type="match status" value="1"/>
</dbReference>
<evidence type="ECO:0000313" key="3">
    <source>
        <dbReference type="Proteomes" id="UP001179952"/>
    </source>
</evidence>